<evidence type="ECO:0000313" key="2">
    <source>
        <dbReference type="Proteomes" id="UP000192610"/>
    </source>
</evidence>
<protein>
    <recommendedName>
        <fullName evidence="3">Tetratricopeptide repeat protein</fullName>
    </recommendedName>
</protein>
<gene>
    <name evidence="1" type="ORF">A4H97_00695</name>
</gene>
<proteinExistence type="predicted"/>
<evidence type="ECO:0000313" key="1">
    <source>
        <dbReference type="EMBL" id="OQP50394.1"/>
    </source>
</evidence>
<dbReference type="Proteomes" id="UP000192610">
    <property type="component" value="Unassembled WGS sequence"/>
</dbReference>
<evidence type="ECO:0008006" key="3">
    <source>
        <dbReference type="Google" id="ProtNLM"/>
    </source>
</evidence>
<keyword evidence="2" id="KW-1185">Reference proteome</keyword>
<comment type="caution">
    <text evidence="1">The sequence shown here is derived from an EMBL/GenBank/DDBJ whole genome shotgun (WGS) entry which is preliminary data.</text>
</comment>
<dbReference type="RefSeq" id="WP_081198726.1">
    <property type="nucleotide sequence ID" value="NZ_FOCZ01000001.1"/>
</dbReference>
<name>A0A1V9EWY5_9BACT</name>
<accession>A0A1V9EWY5</accession>
<dbReference type="AlphaFoldDB" id="A0A1V9EWY5"/>
<reference evidence="2" key="1">
    <citation type="submission" date="2016-04" db="EMBL/GenBank/DDBJ databases">
        <authorList>
            <person name="Chen L."/>
            <person name="Zhuang W."/>
            <person name="Wang G."/>
        </authorList>
    </citation>
    <scope>NUCLEOTIDE SEQUENCE [LARGE SCALE GENOMIC DNA]</scope>
    <source>
        <strain evidence="2">17621</strain>
    </source>
</reference>
<organism evidence="1 2">
    <name type="scientific">Niastella yeongjuensis</name>
    <dbReference type="NCBI Taxonomy" id="354355"/>
    <lineage>
        <taxon>Bacteria</taxon>
        <taxon>Pseudomonadati</taxon>
        <taxon>Bacteroidota</taxon>
        <taxon>Chitinophagia</taxon>
        <taxon>Chitinophagales</taxon>
        <taxon>Chitinophagaceae</taxon>
        <taxon>Niastella</taxon>
    </lineage>
</organism>
<dbReference type="EMBL" id="LVXG01000012">
    <property type="protein sequence ID" value="OQP50394.1"/>
    <property type="molecule type" value="Genomic_DNA"/>
</dbReference>
<dbReference type="STRING" id="354355.SAMN05660816_00809"/>
<sequence>MSNRFTDALFQLVHSLEKSEKRHFKLYIKRSSANEDLKIIRLFDALDKLPEYDEKLLLKKLPDIQKPQLANIKTHLYKQLLGSLRLLKATENIDLQLSEHLDHARVLYNKGLKLQSLKILERAKEIARANQKFNFLAQVISLEKKIETLHITRSSTEKTGQLAEEAQEISGHIDRVTRLSNLALLLYRWFVLNGHARNPEDEQALKKYLKEYMPTDQKVVDGFYEKLYLYQSYNWYAFIKQDFLMYYRYGQKWIDLYEEHPEMKEVETGHYIKGMHNLLNAHFDLRNFKQFEITLKQFEEFSKTPIATHHDNFRTHTFIYINGAKINQHLMQGTFKEGLALVPEIEEKLEEYALFVDQHRILVFNYKIATLHFGNGDFEKAIDYLQRIINGPLDMRIDLQCYSRLLHMLAHYEMGNYELMESLSKSVFRFMARMKNITVIEEEMLKFLRHSFGISPRELKPELEKFLNKIKHLEKNPYETRAFAYLDIISWTESKVYQKPMQEIVYGKYLQSKHRR</sequence>
<dbReference type="OrthoDB" id="714416at2"/>